<dbReference type="PANTHER" id="PTHR43214">
    <property type="entry name" value="TWO-COMPONENT RESPONSE REGULATOR"/>
    <property type="match status" value="1"/>
</dbReference>
<dbReference type="PROSITE" id="PS50043">
    <property type="entry name" value="HTH_LUXR_2"/>
    <property type="match status" value="1"/>
</dbReference>
<sequence length="226" mass="24084">MTPPTTVSPTLPREATLSVALVSHRCAVPGAGAELHCRIVREPCEILPSDDVVLFYGPRMGPELRRFSIEARSELPPLAVLATCFDPDDIGLALGCGAVGYLLDTEPPDLLMAALRCISHGHTILAPRVAAEHARVASGAGGAARAGTPSQPLALSPQEREIMTRIASGLSVREVAVQMRLTEKTVRNYLSHIYGKLGVRSRSQALLRWLGHPEGAASVRGTESSR</sequence>
<proteinExistence type="predicted"/>
<dbReference type="SUPFAM" id="SSF46894">
    <property type="entry name" value="C-terminal effector domain of the bipartite response regulators"/>
    <property type="match status" value="1"/>
</dbReference>
<feature type="domain" description="HTH luxR-type" evidence="2">
    <location>
        <begin position="148"/>
        <end position="213"/>
    </location>
</feature>
<keyword evidence="4" id="KW-1185">Reference proteome</keyword>
<evidence type="ECO:0000256" key="1">
    <source>
        <dbReference type="ARBA" id="ARBA00023125"/>
    </source>
</evidence>
<dbReference type="SMART" id="SM00421">
    <property type="entry name" value="HTH_LUXR"/>
    <property type="match status" value="1"/>
</dbReference>
<dbReference type="PROSITE" id="PS00622">
    <property type="entry name" value="HTH_LUXR_1"/>
    <property type="match status" value="1"/>
</dbReference>
<dbReference type="Gene3D" id="3.40.50.2300">
    <property type="match status" value="1"/>
</dbReference>
<dbReference type="Proteomes" id="UP001321542">
    <property type="component" value="Chromosome"/>
</dbReference>
<evidence type="ECO:0000313" key="3">
    <source>
        <dbReference type="EMBL" id="BBC31317.1"/>
    </source>
</evidence>
<dbReference type="CDD" id="cd06170">
    <property type="entry name" value="LuxR_C_like"/>
    <property type="match status" value="1"/>
</dbReference>
<dbReference type="InterPro" id="IPR016032">
    <property type="entry name" value="Sig_transdc_resp-reg_C-effctor"/>
</dbReference>
<reference evidence="3 4" key="2">
    <citation type="journal article" date="2023" name="ChemBioChem">
        <title>Acyltransferase Domain Exchange between Two Independent Type I Polyketide Synthases in the Same Producer Strain of Macrolide Antibiotics.</title>
        <authorList>
            <person name="Kudo F."/>
            <person name="Kishikawa K."/>
            <person name="Tsuboi K."/>
            <person name="Kido T."/>
            <person name="Usui T."/>
            <person name="Hashimoto J."/>
            <person name="Shin-Ya K."/>
            <person name="Miyanaga A."/>
            <person name="Eguchi T."/>
        </authorList>
    </citation>
    <scope>NUCLEOTIDE SEQUENCE [LARGE SCALE GENOMIC DNA]</scope>
    <source>
        <strain evidence="3 4">A-8890</strain>
    </source>
</reference>
<reference evidence="3 4" key="1">
    <citation type="journal article" date="2010" name="ChemBioChem">
        <title>Cloning and characterization of the biosynthetic gene cluster of 16-membered macrolide antibiotic FD-891: involvement of a dual functional cytochrome P450 monooxygenase catalyzing epoxidation and hydroxylation.</title>
        <authorList>
            <person name="Kudo F."/>
            <person name="Motegi A."/>
            <person name="Mizoue K."/>
            <person name="Eguchi T."/>
        </authorList>
    </citation>
    <scope>NUCLEOTIDE SEQUENCE [LARGE SCALE GENOMIC DNA]</scope>
    <source>
        <strain evidence="3 4">A-8890</strain>
    </source>
</reference>
<dbReference type="PRINTS" id="PR00038">
    <property type="entry name" value="HTHLUXR"/>
</dbReference>
<accession>A0ABM7F652</accession>
<keyword evidence="1" id="KW-0238">DNA-binding</keyword>
<dbReference type="PANTHER" id="PTHR43214:SF43">
    <property type="entry name" value="TWO-COMPONENT RESPONSE REGULATOR"/>
    <property type="match status" value="1"/>
</dbReference>
<dbReference type="RefSeq" id="WP_286250007.1">
    <property type="nucleotide sequence ID" value="NZ_AP018448.1"/>
</dbReference>
<gene>
    <name evidence="3" type="ORF">SGFS_026110</name>
</gene>
<dbReference type="Pfam" id="PF00196">
    <property type="entry name" value="GerE"/>
    <property type="match status" value="1"/>
</dbReference>
<dbReference type="InterPro" id="IPR039420">
    <property type="entry name" value="WalR-like"/>
</dbReference>
<evidence type="ECO:0000313" key="4">
    <source>
        <dbReference type="Proteomes" id="UP001321542"/>
    </source>
</evidence>
<dbReference type="EMBL" id="AP018448">
    <property type="protein sequence ID" value="BBC31317.1"/>
    <property type="molecule type" value="Genomic_DNA"/>
</dbReference>
<evidence type="ECO:0000259" key="2">
    <source>
        <dbReference type="PROSITE" id="PS50043"/>
    </source>
</evidence>
<name>A0ABM7F652_9ACTN</name>
<protein>
    <recommendedName>
        <fullName evidence="2">HTH luxR-type domain-containing protein</fullName>
    </recommendedName>
</protein>
<organism evidence="3 4">
    <name type="scientific">Streptomyces graminofaciens</name>
    <dbReference type="NCBI Taxonomy" id="68212"/>
    <lineage>
        <taxon>Bacteria</taxon>
        <taxon>Bacillati</taxon>
        <taxon>Actinomycetota</taxon>
        <taxon>Actinomycetes</taxon>
        <taxon>Kitasatosporales</taxon>
        <taxon>Streptomycetaceae</taxon>
        <taxon>Streptomyces</taxon>
    </lineage>
</organism>
<dbReference type="InterPro" id="IPR000792">
    <property type="entry name" value="Tscrpt_reg_LuxR_C"/>
</dbReference>